<feature type="region of interest" description="Disordered" evidence="1">
    <location>
        <begin position="24"/>
        <end position="60"/>
    </location>
</feature>
<proteinExistence type="predicted"/>
<accession>A0ABS5K3I3</accession>
<dbReference type="EMBL" id="JAGVRH010000006">
    <property type="protein sequence ID" value="MBS2126469.1"/>
    <property type="molecule type" value="Genomic_DNA"/>
</dbReference>
<name>A0ABS5K3I3_9MOLU</name>
<comment type="caution">
    <text evidence="2">The sequence shown here is derived from an EMBL/GenBank/DDBJ whole genome shotgun (WGS) entry which is preliminary data.</text>
</comment>
<feature type="compositionally biased region" description="Polar residues" evidence="1">
    <location>
        <begin position="43"/>
        <end position="60"/>
    </location>
</feature>
<keyword evidence="3" id="KW-1185">Reference proteome</keyword>
<gene>
    <name evidence="2" type="ORF">J8J04_02070</name>
</gene>
<feature type="compositionally biased region" description="Basic and acidic residues" evidence="1">
    <location>
        <begin position="24"/>
        <end position="42"/>
    </location>
</feature>
<dbReference type="Proteomes" id="UP000811481">
    <property type="component" value="Unassembled WGS sequence"/>
</dbReference>
<evidence type="ECO:0000313" key="3">
    <source>
        <dbReference type="Proteomes" id="UP000811481"/>
    </source>
</evidence>
<sequence length="60" mass="7021">MIIIVLGIIFIIGFFEGINEAKQEQKSLSNHHEELEDNKENQTNHQEQNATHKYQNLKSK</sequence>
<reference evidence="2" key="1">
    <citation type="submission" date="2021-04" db="EMBL/GenBank/DDBJ databases">
        <title>Draft genome sequence of StrPh-CL8, a phytoplasma strain causing strawberry phyllody in Chile.</title>
        <authorList>
            <person name="Cui W."/>
            <person name="Zamorano A."/>
            <person name="Fiore N."/>
        </authorList>
    </citation>
    <scope>NUCLEOTIDE SEQUENCE [LARGE SCALE GENOMIC DNA]</scope>
    <source>
        <strain evidence="2">StrPh-Cl</strain>
    </source>
</reference>
<dbReference type="RefSeq" id="WP_212331754.1">
    <property type="nucleotide sequence ID" value="NZ_JAGVRH010000006.1"/>
</dbReference>
<evidence type="ECO:0000256" key="1">
    <source>
        <dbReference type="SAM" id="MobiDB-lite"/>
    </source>
</evidence>
<protein>
    <submittedName>
        <fullName evidence="2">Uncharacterized protein</fullName>
    </submittedName>
</protein>
<organism evidence="2 3">
    <name type="scientific">'Fragaria x ananassa' phyllody phytoplasma</name>
    <dbReference type="NCBI Taxonomy" id="2358428"/>
    <lineage>
        <taxon>Bacteria</taxon>
        <taxon>Bacillati</taxon>
        <taxon>Mycoplasmatota</taxon>
        <taxon>Mollicutes</taxon>
        <taxon>Acholeplasmatales</taxon>
        <taxon>Acholeplasmataceae</taxon>
        <taxon>Candidatus Phytoplasma</taxon>
        <taxon>16SrXIII (Mexican periwinkle virescence group)</taxon>
    </lineage>
</organism>
<evidence type="ECO:0000313" key="2">
    <source>
        <dbReference type="EMBL" id="MBS2126469.1"/>
    </source>
</evidence>